<dbReference type="Proteomes" id="UP001141253">
    <property type="component" value="Chromosome 15W"/>
</dbReference>
<keyword evidence="2" id="KW-1185">Reference proteome</keyword>
<reference evidence="1" key="2">
    <citation type="journal article" date="2023" name="Int. J. Mol. Sci.">
        <title>De Novo Assembly and Annotation of 11 Diverse Shrub Willow (Salix) Genomes Reveals Novel Gene Organization in Sex-Linked Regions.</title>
        <authorList>
            <person name="Hyden B."/>
            <person name="Feng K."/>
            <person name="Yates T.B."/>
            <person name="Jawdy S."/>
            <person name="Cereghino C."/>
            <person name="Smart L.B."/>
            <person name="Muchero W."/>
        </authorList>
    </citation>
    <scope>NUCLEOTIDE SEQUENCE</scope>
    <source>
        <tissue evidence="1">Shoot tip</tissue>
    </source>
</reference>
<sequence length="204" mass="22742">MEEDLELEKDNSRFSIDHPSGALRIKDGSVMDWVGNNKLPLRPSFLRRLRLTVNSGSLKTSIREGVECPQGTVHILRTTNEELVRAKSLSRLIPSTANSFVPNSKGHHASESSFDFPSYSNADSRLVTHAISQNMKSPMQFCNLARLSEETLVQSTCSGDRHVQQIEVRQLVTGQEHGSQEKFGKVYSVTNEPLPSANHGRRSL</sequence>
<proteinExistence type="predicted"/>
<gene>
    <name evidence="1" type="ORF">OIU77_007219</name>
</gene>
<evidence type="ECO:0000313" key="1">
    <source>
        <dbReference type="EMBL" id="KAJ6339216.1"/>
    </source>
</evidence>
<organism evidence="1 2">
    <name type="scientific">Salix suchowensis</name>
    <dbReference type="NCBI Taxonomy" id="1278906"/>
    <lineage>
        <taxon>Eukaryota</taxon>
        <taxon>Viridiplantae</taxon>
        <taxon>Streptophyta</taxon>
        <taxon>Embryophyta</taxon>
        <taxon>Tracheophyta</taxon>
        <taxon>Spermatophyta</taxon>
        <taxon>Magnoliopsida</taxon>
        <taxon>eudicotyledons</taxon>
        <taxon>Gunneridae</taxon>
        <taxon>Pentapetalae</taxon>
        <taxon>rosids</taxon>
        <taxon>fabids</taxon>
        <taxon>Malpighiales</taxon>
        <taxon>Salicaceae</taxon>
        <taxon>Saliceae</taxon>
        <taxon>Salix</taxon>
    </lineage>
</organism>
<comment type="caution">
    <text evidence="1">The sequence shown here is derived from an EMBL/GenBank/DDBJ whole genome shotgun (WGS) entry which is preliminary data.</text>
</comment>
<accession>A0ABQ9AG44</accession>
<reference evidence="1" key="1">
    <citation type="submission" date="2022-10" db="EMBL/GenBank/DDBJ databases">
        <authorList>
            <person name="Hyden B.L."/>
            <person name="Feng K."/>
            <person name="Yates T."/>
            <person name="Jawdy S."/>
            <person name="Smart L.B."/>
            <person name="Muchero W."/>
        </authorList>
    </citation>
    <scope>NUCLEOTIDE SEQUENCE</scope>
    <source>
        <tissue evidence="1">Shoot tip</tissue>
    </source>
</reference>
<name>A0ABQ9AG44_9ROSI</name>
<dbReference type="EMBL" id="JAPFFI010000020">
    <property type="protein sequence ID" value="KAJ6339216.1"/>
    <property type="molecule type" value="Genomic_DNA"/>
</dbReference>
<evidence type="ECO:0000313" key="2">
    <source>
        <dbReference type="Proteomes" id="UP001141253"/>
    </source>
</evidence>
<protein>
    <submittedName>
        <fullName evidence="1">Uncharacterized protein</fullName>
    </submittedName>
</protein>